<dbReference type="RefSeq" id="XP_005782195.1">
    <property type="nucleotide sequence ID" value="XM_005782138.1"/>
</dbReference>
<keyword evidence="4" id="KW-1185">Reference proteome</keyword>
<reference evidence="3" key="2">
    <citation type="submission" date="2024-10" db="UniProtKB">
        <authorList>
            <consortium name="EnsemblProtists"/>
        </authorList>
    </citation>
    <scope>IDENTIFICATION</scope>
</reference>
<dbReference type="eggNOG" id="KOG1235">
    <property type="taxonomic scope" value="Eukaryota"/>
</dbReference>
<dbReference type="OMA" id="DHGLYQX"/>
<feature type="domain" description="ABC1 atypical kinase-like" evidence="2">
    <location>
        <begin position="265"/>
        <end position="325"/>
    </location>
</feature>
<dbReference type="STRING" id="2903.R1F7A4"/>
<organism evidence="3 4">
    <name type="scientific">Emiliania huxleyi (strain CCMP1516)</name>
    <dbReference type="NCBI Taxonomy" id="280463"/>
    <lineage>
        <taxon>Eukaryota</taxon>
        <taxon>Haptista</taxon>
        <taxon>Haptophyta</taxon>
        <taxon>Prymnesiophyceae</taxon>
        <taxon>Isochrysidales</taxon>
        <taxon>Noelaerhabdaceae</taxon>
        <taxon>Emiliania</taxon>
    </lineage>
</organism>
<evidence type="ECO:0000313" key="4">
    <source>
        <dbReference type="Proteomes" id="UP000013827"/>
    </source>
</evidence>
<dbReference type="AlphaFoldDB" id="A0A0D3K034"/>
<dbReference type="GeneID" id="17274664"/>
<feature type="domain" description="ABC1 atypical kinase-like" evidence="2">
    <location>
        <begin position="151"/>
        <end position="263"/>
    </location>
</feature>
<dbReference type="Pfam" id="PF03109">
    <property type="entry name" value="ABC1"/>
    <property type="match status" value="2"/>
</dbReference>
<proteinExistence type="predicted"/>
<dbReference type="EnsemblProtists" id="EOD29766">
    <property type="protein sequence ID" value="EOD29766"/>
    <property type="gene ID" value="EMIHUDRAFT_233480"/>
</dbReference>
<dbReference type="KEGG" id="ehx:EMIHUDRAFT_233480"/>
<evidence type="ECO:0000259" key="2">
    <source>
        <dbReference type="Pfam" id="PF03109"/>
    </source>
</evidence>
<sequence length="346" mass="36562">MAEQLAANEVASVKEKPPPPPPQSSADGATRAFGAMALFTAAKAAYDKVDPLDAAAREALHQKYAAKAVTLARKQGGVYVKAAQQIASLQGGSGGGGVPPAYTTALAELTDRAAPQDLRLFEAMIAEELCVPGWTVDAPSGSGLAAVRCPAIAAASLSQVHRASAEDGSELALKLQFPWLAEQVPTDFAVFKMVAGQMQPGGFDVSWLVDDLQKHVLSELDFLTEARHAGEAAAALAPRGESVLVPAVRIATRRLLATEWVEGLLRMPLRHGLVHGDPHSGNVYLRRPAAASGIPEQLVLLDHGLYHHPPAQLRLAVCRLVLACARPWVSSERDRLIGIPSAINDC</sequence>
<dbReference type="InterPro" id="IPR011009">
    <property type="entry name" value="Kinase-like_dom_sf"/>
</dbReference>
<dbReference type="PaxDb" id="2903-EOD29119"/>
<protein>
    <recommendedName>
        <fullName evidence="2">ABC1 atypical kinase-like domain-containing protein</fullName>
    </recommendedName>
</protein>
<dbReference type="HOGENOM" id="CLU_006533_2_0_1"/>
<reference evidence="4" key="1">
    <citation type="journal article" date="2013" name="Nature">
        <title>Pan genome of the phytoplankton Emiliania underpins its global distribution.</title>
        <authorList>
            <person name="Read B.A."/>
            <person name="Kegel J."/>
            <person name="Klute M.J."/>
            <person name="Kuo A."/>
            <person name="Lefebvre S.C."/>
            <person name="Maumus F."/>
            <person name="Mayer C."/>
            <person name="Miller J."/>
            <person name="Monier A."/>
            <person name="Salamov A."/>
            <person name="Young J."/>
            <person name="Aguilar M."/>
            <person name="Claverie J.M."/>
            <person name="Frickenhaus S."/>
            <person name="Gonzalez K."/>
            <person name="Herman E.K."/>
            <person name="Lin Y.C."/>
            <person name="Napier J."/>
            <person name="Ogata H."/>
            <person name="Sarno A.F."/>
            <person name="Shmutz J."/>
            <person name="Schroeder D."/>
            <person name="de Vargas C."/>
            <person name="Verret F."/>
            <person name="von Dassow P."/>
            <person name="Valentin K."/>
            <person name="Van de Peer Y."/>
            <person name="Wheeler G."/>
            <person name="Dacks J.B."/>
            <person name="Delwiche C.F."/>
            <person name="Dyhrman S.T."/>
            <person name="Glockner G."/>
            <person name="John U."/>
            <person name="Richards T."/>
            <person name="Worden A.Z."/>
            <person name="Zhang X."/>
            <person name="Grigoriev I.V."/>
            <person name="Allen A.E."/>
            <person name="Bidle K."/>
            <person name="Borodovsky M."/>
            <person name="Bowler C."/>
            <person name="Brownlee C."/>
            <person name="Cock J.M."/>
            <person name="Elias M."/>
            <person name="Gladyshev V.N."/>
            <person name="Groth M."/>
            <person name="Guda C."/>
            <person name="Hadaegh A."/>
            <person name="Iglesias-Rodriguez M.D."/>
            <person name="Jenkins J."/>
            <person name="Jones B.M."/>
            <person name="Lawson T."/>
            <person name="Leese F."/>
            <person name="Lindquist E."/>
            <person name="Lobanov A."/>
            <person name="Lomsadze A."/>
            <person name="Malik S.B."/>
            <person name="Marsh M.E."/>
            <person name="Mackinder L."/>
            <person name="Mock T."/>
            <person name="Mueller-Roeber B."/>
            <person name="Pagarete A."/>
            <person name="Parker M."/>
            <person name="Probert I."/>
            <person name="Quesneville H."/>
            <person name="Raines C."/>
            <person name="Rensing S.A."/>
            <person name="Riano-Pachon D.M."/>
            <person name="Richier S."/>
            <person name="Rokitta S."/>
            <person name="Shiraiwa Y."/>
            <person name="Soanes D.M."/>
            <person name="van der Giezen M."/>
            <person name="Wahlund T.M."/>
            <person name="Williams B."/>
            <person name="Wilson W."/>
            <person name="Wolfe G."/>
            <person name="Wurch L.L."/>
        </authorList>
    </citation>
    <scope>NUCLEOTIDE SEQUENCE</scope>
</reference>
<evidence type="ECO:0000313" key="3">
    <source>
        <dbReference type="EnsemblProtists" id="EOD29119"/>
    </source>
</evidence>
<evidence type="ECO:0000256" key="1">
    <source>
        <dbReference type="SAM" id="MobiDB-lite"/>
    </source>
</evidence>
<dbReference type="RefSeq" id="XP_005781548.1">
    <property type="nucleotide sequence ID" value="XM_005781491.1"/>
</dbReference>
<dbReference type="GeneID" id="17275040"/>
<dbReference type="PANTHER" id="PTHR43173:SF28">
    <property type="entry name" value="AARF DOMAIN CONTAINING KINASE 5"/>
    <property type="match status" value="1"/>
</dbReference>
<name>A0A0D3K034_EMIH1</name>
<dbReference type="InterPro" id="IPR004147">
    <property type="entry name" value="ABC1_dom"/>
</dbReference>
<dbReference type="Proteomes" id="UP000013827">
    <property type="component" value="Unassembled WGS sequence"/>
</dbReference>
<accession>A0A0D3K034</accession>
<feature type="region of interest" description="Disordered" evidence="1">
    <location>
        <begin position="1"/>
        <end position="28"/>
    </location>
</feature>
<dbReference type="KEGG" id="ehx:EMIHUDRAFT_234047"/>
<dbReference type="InterPro" id="IPR051130">
    <property type="entry name" value="Mito_struct-func_regulator"/>
</dbReference>
<dbReference type="SUPFAM" id="SSF56112">
    <property type="entry name" value="Protein kinase-like (PK-like)"/>
    <property type="match status" value="1"/>
</dbReference>
<dbReference type="PANTHER" id="PTHR43173">
    <property type="entry name" value="ABC1 FAMILY PROTEIN"/>
    <property type="match status" value="1"/>
</dbReference>
<dbReference type="EnsemblProtists" id="EOD29119">
    <property type="protein sequence ID" value="EOD29119"/>
    <property type="gene ID" value="EMIHUDRAFT_234047"/>
</dbReference>